<proteinExistence type="predicted"/>
<reference evidence="4" key="1">
    <citation type="submission" date="2018-04" db="EMBL/GenBank/DDBJ databases">
        <authorList>
            <person name="Lucker S."/>
            <person name="Sakoula D."/>
        </authorList>
    </citation>
    <scope>NUCLEOTIDE SEQUENCE [LARGE SCALE GENOMIC DNA]</scope>
</reference>
<keyword evidence="4" id="KW-1185">Reference proteome</keyword>
<feature type="transmembrane region" description="Helical" evidence="1">
    <location>
        <begin position="136"/>
        <end position="155"/>
    </location>
</feature>
<feature type="transmembrane region" description="Helical" evidence="1">
    <location>
        <begin position="65"/>
        <end position="84"/>
    </location>
</feature>
<keyword evidence="1" id="KW-0812">Transmembrane</keyword>
<evidence type="ECO:0000313" key="3">
    <source>
        <dbReference type="EMBL" id="SPP64365.1"/>
    </source>
</evidence>
<evidence type="ECO:0000259" key="2">
    <source>
        <dbReference type="SMART" id="SM00460"/>
    </source>
</evidence>
<feature type="transmembrane region" description="Helical" evidence="1">
    <location>
        <begin position="608"/>
        <end position="627"/>
    </location>
</feature>
<dbReference type="Proteomes" id="UP000248168">
    <property type="component" value="Unassembled WGS sequence"/>
</dbReference>
<accession>A0A330L5V2</accession>
<organism evidence="3 4">
    <name type="scientific">Nitrospira lenta</name>
    <dbReference type="NCBI Taxonomy" id="1436998"/>
    <lineage>
        <taxon>Bacteria</taxon>
        <taxon>Pseudomonadati</taxon>
        <taxon>Nitrospirota</taxon>
        <taxon>Nitrospiria</taxon>
        <taxon>Nitrospirales</taxon>
        <taxon>Nitrospiraceae</taxon>
        <taxon>Nitrospira</taxon>
    </lineage>
</organism>
<dbReference type="SUPFAM" id="SSF54001">
    <property type="entry name" value="Cysteine proteinases"/>
    <property type="match status" value="1"/>
</dbReference>
<feature type="transmembrane region" description="Helical" evidence="1">
    <location>
        <begin position="35"/>
        <end position="53"/>
    </location>
</feature>
<feature type="transmembrane region" description="Helical" evidence="1">
    <location>
        <begin position="114"/>
        <end position="130"/>
    </location>
</feature>
<feature type="transmembrane region" description="Helical" evidence="1">
    <location>
        <begin position="90"/>
        <end position="107"/>
    </location>
</feature>
<dbReference type="InterPro" id="IPR002931">
    <property type="entry name" value="Transglutaminase-like"/>
</dbReference>
<keyword evidence="1" id="KW-1133">Transmembrane helix</keyword>
<dbReference type="Pfam" id="PF01841">
    <property type="entry name" value="Transglut_core"/>
    <property type="match status" value="1"/>
</dbReference>
<dbReference type="Gene3D" id="3.10.620.30">
    <property type="match status" value="1"/>
</dbReference>
<name>A0A330L5V2_9BACT</name>
<dbReference type="EMBL" id="OUNR01000012">
    <property type="protein sequence ID" value="SPP64365.1"/>
    <property type="molecule type" value="Genomic_DNA"/>
</dbReference>
<evidence type="ECO:0000256" key="1">
    <source>
        <dbReference type="SAM" id="Phobius"/>
    </source>
</evidence>
<dbReference type="InterPro" id="IPR021878">
    <property type="entry name" value="TgpA_N"/>
</dbReference>
<dbReference type="SMART" id="SM00460">
    <property type="entry name" value="TGc"/>
    <property type="match status" value="1"/>
</dbReference>
<dbReference type="InterPro" id="IPR025403">
    <property type="entry name" value="TgpA-like_C"/>
</dbReference>
<dbReference type="Pfam" id="PF11992">
    <property type="entry name" value="TgpA_N"/>
    <property type="match status" value="1"/>
</dbReference>
<dbReference type="InterPro" id="IPR038765">
    <property type="entry name" value="Papain-like_cys_pep_sf"/>
</dbReference>
<dbReference type="RefSeq" id="WP_181416682.1">
    <property type="nucleotide sequence ID" value="NZ_OUNR01000012.1"/>
</dbReference>
<dbReference type="PANTHER" id="PTHR42736:SF1">
    <property type="entry name" value="PROTEIN-GLUTAMINE GAMMA-GLUTAMYLTRANSFERASE"/>
    <property type="match status" value="1"/>
</dbReference>
<protein>
    <recommendedName>
        <fullName evidence="2">Transglutaminase-like domain-containing protein</fullName>
    </recommendedName>
</protein>
<gene>
    <name evidence="3" type="ORF">NITLEN_20004</name>
</gene>
<feature type="transmembrane region" description="Helical" evidence="1">
    <location>
        <begin position="188"/>
        <end position="210"/>
    </location>
</feature>
<dbReference type="InterPro" id="IPR052901">
    <property type="entry name" value="Bact_TGase-like"/>
</dbReference>
<dbReference type="AlphaFoldDB" id="A0A330L5V2"/>
<dbReference type="InParanoid" id="A0A330L5V2"/>
<dbReference type="PANTHER" id="PTHR42736">
    <property type="entry name" value="PROTEIN-GLUTAMINE GAMMA-GLUTAMYLTRANSFERASE"/>
    <property type="match status" value="1"/>
</dbReference>
<keyword evidence="1" id="KW-0472">Membrane</keyword>
<sequence length="730" mass="81364">MPFNQALQLSSVLLAAAAFIGLALGRSLPEWLVLLTGTALIVTLLRALGVGQFRRAFDRIRLSTTAWNILTVLAFAGFWVDVLWISADLLAAGVHFLMILMVIKLFNLDQRRDYLHLYAISLMAILGSAASTTDLWYLPVFLAYLLMGVWTLLLYQLTKESDAGGSPPSLPKESTTIPRGRQQITPELFWLANGLAVGALCLTVLIFFTIPRVSAGFGQKGSGEGLRTSGFSETVDLGMIGPIKRDPGIVMRVELPDRTGLQMDRFYLRGMAYDRYDGKSWTTRLSHRRSLAESPAGTFTVRHISSRSPRPLGQVIRQTILLEALDTAVLFAAPNPESISGQFLAIQSDPTGAIYLPFPASARLEYTVHSRPTPVAPADLQFQPAVYTELFTQHFLQLPESSERVRELAQEITRSKTSAYEKAQAIEAYLSKNYRYSLDISSAVQTRPLEEFLFERKTGYCEHYATAMVVLLRNVGVPARLVTGFLATEWNEYGNYYLVRQRDAHAWVEVHLPHSGWVTMDPTPAVSETVGDSQWFAASRMIDTLRLRWNRFFVQYNAADQLAVVRGLKEGTTVVRDRAWSSLSSLLAPAGDFAGKLLSRAVEGNVRLTVGFLSCIALGLGLVIWLVQRKPWNRWRPSGTNHGEHVVITQIYRNVLKQVARYGIVKAEPTTPREFMLVVGNQWAAAAESVSTVTELYCRGRFGKVILTQQEIGLAYQSLRQLTLLDPPSR</sequence>
<feature type="domain" description="Transglutaminase-like" evidence="2">
    <location>
        <begin position="453"/>
        <end position="524"/>
    </location>
</feature>
<dbReference type="Pfam" id="PF13559">
    <property type="entry name" value="DUF4129"/>
    <property type="match status" value="1"/>
</dbReference>
<evidence type="ECO:0000313" key="4">
    <source>
        <dbReference type="Proteomes" id="UP000248168"/>
    </source>
</evidence>